<dbReference type="EMBL" id="BSDI01000095">
    <property type="protein sequence ID" value="GLI03687.1"/>
    <property type="molecule type" value="Genomic_DNA"/>
</dbReference>
<accession>A0ABQ5RCM6</accession>
<feature type="region of interest" description="Disordered" evidence="1">
    <location>
        <begin position="49"/>
        <end position="74"/>
    </location>
</feature>
<evidence type="ECO:0000313" key="2">
    <source>
        <dbReference type="EMBL" id="GLI03687.1"/>
    </source>
</evidence>
<proteinExistence type="predicted"/>
<organism evidence="2 3">
    <name type="scientific">Phytohabitans aurantiacus</name>
    <dbReference type="NCBI Taxonomy" id="3016789"/>
    <lineage>
        <taxon>Bacteria</taxon>
        <taxon>Bacillati</taxon>
        <taxon>Actinomycetota</taxon>
        <taxon>Actinomycetes</taxon>
        <taxon>Micromonosporales</taxon>
        <taxon>Micromonosporaceae</taxon>
    </lineage>
</organism>
<protein>
    <recommendedName>
        <fullName evidence="4">GNAT family N-acetyltransferase</fullName>
    </recommendedName>
</protein>
<dbReference type="Proteomes" id="UP001144280">
    <property type="component" value="Unassembled WGS sequence"/>
</dbReference>
<gene>
    <name evidence="2" type="ORF">Pa4123_89660</name>
</gene>
<reference evidence="2" key="1">
    <citation type="submission" date="2022-12" db="EMBL/GenBank/DDBJ databases">
        <title>New Phytohabitans aurantiacus sp. RD004123 nov., an actinomycete isolated from soil.</title>
        <authorList>
            <person name="Triningsih D.W."/>
            <person name="Harunari E."/>
            <person name="Igarashi Y."/>
        </authorList>
    </citation>
    <scope>NUCLEOTIDE SEQUENCE</scope>
    <source>
        <strain evidence="2">RD004123</strain>
    </source>
</reference>
<sequence length="74" mass="7816">MRLATIADADVLADIDRRLPDYHAVYGPNYEDGSILRWLLSQSRPAACGQPFGPSEVDSGSAPGARGTSPAAGW</sequence>
<evidence type="ECO:0000256" key="1">
    <source>
        <dbReference type="SAM" id="MobiDB-lite"/>
    </source>
</evidence>
<comment type="caution">
    <text evidence="2">The sequence shown here is derived from an EMBL/GenBank/DDBJ whole genome shotgun (WGS) entry which is preliminary data.</text>
</comment>
<evidence type="ECO:0000313" key="3">
    <source>
        <dbReference type="Proteomes" id="UP001144280"/>
    </source>
</evidence>
<name>A0ABQ5RCM6_9ACTN</name>
<keyword evidence="3" id="KW-1185">Reference proteome</keyword>
<evidence type="ECO:0008006" key="4">
    <source>
        <dbReference type="Google" id="ProtNLM"/>
    </source>
</evidence>